<evidence type="ECO:0000256" key="1">
    <source>
        <dbReference type="SAM" id="Phobius"/>
    </source>
</evidence>
<evidence type="ECO:0000313" key="2">
    <source>
        <dbReference type="EMBL" id="RKD75459.1"/>
    </source>
</evidence>
<name>A0A419V675_9BACL</name>
<reference evidence="2 3" key="1">
    <citation type="submission" date="2018-09" db="EMBL/GenBank/DDBJ databases">
        <title>Genomic Encyclopedia of Archaeal and Bacterial Type Strains, Phase II (KMG-II): from individual species to whole genera.</title>
        <authorList>
            <person name="Goeker M."/>
        </authorList>
    </citation>
    <scope>NUCLEOTIDE SEQUENCE [LARGE SCALE GENOMIC DNA]</scope>
    <source>
        <strain evidence="2 3">DSM 17008</strain>
    </source>
</reference>
<feature type="transmembrane region" description="Helical" evidence="1">
    <location>
        <begin position="6"/>
        <end position="26"/>
    </location>
</feature>
<proteinExistence type="predicted"/>
<gene>
    <name evidence="2" type="ORF">ATL39_1158</name>
</gene>
<dbReference type="EMBL" id="RAPK01000007">
    <property type="protein sequence ID" value="RKD75459.1"/>
    <property type="molecule type" value="Genomic_DNA"/>
</dbReference>
<dbReference type="AlphaFoldDB" id="A0A419V675"/>
<dbReference type="Pfam" id="PF11877">
    <property type="entry name" value="DUF3397"/>
    <property type="match status" value="1"/>
</dbReference>
<organism evidence="2 3">
    <name type="scientific">Sinobaca qinghaiensis</name>
    <dbReference type="NCBI Taxonomy" id="342944"/>
    <lineage>
        <taxon>Bacteria</taxon>
        <taxon>Bacillati</taxon>
        <taxon>Bacillota</taxon>
        <taxon>Bacilli</taxon>
        <taxon>Bacillales</taxon>
        <taxon>Sporolactobacillaceae</taxon>
        <taxon>Sinobaca</taxon>
    </lineage>
</organism>
<dbReference type="RefSeq" id="WP_120192336.1">
    <property type="nucleotide sequence ID" value="NZ_RAPK01000007.1"/>
</dbReference>
<keyword evidence="1" id="KW-1133">Transmembrane helix</keyword>
<keyword evidence="3" id="KW-1185">Reference proteome</keyword>
<dbReference type="Proteomes" id="UP000285120">
    <property type="component" value="Unassembled WGS sequence"/>
</dbReference>
<accession>A0A419V675</accession>
<evidence type="ECO:0000313" key="3">
    <source>
        <dbReference type="Proteomes" id="UP000285120"/>
    </source>
</evidence>
<protein>
    <submittedName>
        <fullName evidence="2">Uncharacterized protein DUF3397</fullName>
    </submittedName>
</protein>
<feature type="transmembrane region" description="Helical" evidence="1">
    <location>
        <begin position="103"/>
        <end position="126"/>
    </location>
</feature>
<feature type="transmembrane region" description="Helical" evidence="1">
    <location>
        <begin position="63"/>
        <end position="83"/>
    </location>
</feature>
<feature type="transmembrane region" description="Helical" evidence="1">
    <location>
        <begin position="38"/>
        <end position="57"/>
    </location>
</feature>
<keyword evidence="1" id="KW-0812">Transmembrane</keyword>
<sequence>MQIFIDAIVGTLLLLPFLAWYILYLIQAKITKKKRKSMRRASEFSFLFFAASIYFYAQLLWGVSVLWIIFLIVLVIGIIVLILHRKYRLDMEFPKIIKSMMRFSFAVFFSVYVLMLIYGLIDYFFIV</sequence>
<dbReference type="InterPro" id="IPR024515">
    <property type="entry name" value="DUF3397"/>
</dbReference>
<keyword evidence="1" id="KW-0472">Membrane</keyword>
<comment type="caution">
    <text evidence="2">The sequence shown here is derived from an EMBL/GenBank/DDBJ whole genome shotgun (WGS) entry which is preliminary data.</text>
</comment>